<evidence type="ECO:0000313" key="1">
    <source>
        <dbReference type="EMBL" id="KAF2073502.1"/>
    </source>
</evidence>
<name>A0A8J4V4G1_9MYCE</name>
<gene>
    <name evidence="1" type="ORF">CYY_005178</name>
</gene>
<organism evidence="1 2">
    <name type="scientific">Polysphondylium violaceum</name>
    <dbReference type="NCBI Taxonomy" id="133409"/>
    <lineage>
        <taxon>Eukaryota</taxon>
        <taxon>Amoebozoa</taxon>
        <taxon>Evosea</taxon>
        <taxon>Eumycetozoa</taxon>
        <taxon>Dictyostelia</taxon>
        <taxon>Dictyosteliales</taxon>
        <taxon>Dictyosteliaceae</taxon>
        <taxon>Polysphondylium</taxon>
    </lineage>
</organism>
<dbReference type="AlphaFoldDB" id="A0A8J4V4G1"/>
<reference evidence="1" key="1">
    <citation type="submission" date="2020-01" db="EMBL/GenBank/DDBJ databases">
        <title>Development of genomics and gene disruption for Polysphondylium violaceum indicates a role for the polyketide synthase stlB in stalk morphogenesis.</title>
        <authorList>
            <person name="Narita B."/>
            <person name="Kawabe Y."/>
            <person name="Kin K."/>
            <person name="Saito T."/>
            <person name="Gibbs R."/>
            <person name="Kuspa A."/>
            <person name="Muzny D."/>
            <person name="Queller D."/>
            <person name="Richards S."/>
            <person name="Strassman J."/>
            <person name="Sucgang R."/>
            <person name="Worley K."/>
            <person name="Schaap P."/>
        </authorList>
    </citation>
    <scope>NUCLEOTIDE SEQUENCE</scope>
    <source>
        <strain evidence="1">QSvi11</strain>
    </source>
</reference>
<protein>
    <submittedName>
        <fullName evidence="1">Uncharacterized protein</fullName>
    </submittedName>
</protein>
<accession>A0A8J4V4G1</accession>
<sequence length="224" mass="25757">MSIKIGNLSEEELMTLMEEMFMKNETSERYRLLHAGKGESGYSFGLVQCDCRHRQDGRDFIKALLVDENVDGSQVNEIISTMKDSSGKLSQESIKLVDRVLEKNKEKVDKFDQEIMKNEMHHIYKIVTTIGGTVAEKLLDPICFLQLLDYHNQFNCETKGKMVQFLKGQLEIDGKKLDLTCNLIDEIRRFINATRYAKNGGLKNLQNRQKNINGIKLPNLIKTH</sequence>
<evidence type="ECO:0000313" key="2">
    <source>
        <dbReference type="Proteomes" id="UP000695562"/>
    </source>
</evidence>
<proteinExistence type="predicted"/>
<dbReference type="Proteomes" id="UP000695562">
    <property type="component" value="Unassembled WGS sequence"/>
</dbReference>
<keyword evidence="2" id="KW-1185">Reference proteome</keyword>
<dbReference type="EMBL" id="AJWJ01000200">
    <property type="protein sequence ID" value="KAF2073502.1"/>
    <property type="molecule type" value="Genomic_DNA"/>
</dbReference>
<comment type="caution">
    <text evidence="1">The sequence shown here is derived from an EMBL/GenBank/DDBJ whole genome shotgun (WGS) entry which is preliminary data.</text>
</comment>